<sequence length="55" mass="6389">MSSNKLGVYITNSLWGMAISNYMFQCDTNRKEACQSLGNYYKGRQLNRDLYKGKK</sequence>
<evidence type="ECO:0000313" key="2">
    <source>
        <dbReference type="Proteomes" id="UP000838748"/>
    </source>
</evidence>
<protein>
    <submittedName>
        <fullName evidence="1">Uncharacterized protein</fullName>
    </submittedName>
</protein>
<dbReference type="EMBL" id="CAKLDM010000001">
    <property type="protein sequence ID" value="CAH0536098.1"/>
    <property type="molecule type" value="Genomic_DNA"/>
</dbReference>
<gene>
    <name evidence="1" type="ORF">VMF7928_00194</name>
</gene>
<evidence type="ECO:0000313" key="1">
    <source>
        <dbReference type="EMBL" id="CAH0536098.1"/>
    </source>
</evidence>
<proteinExistence type="predicted"/>
<name>A0ABN8DX31_9VIBR</name>
<accession>A0ABN8DX31</accession>
<organism evidence="1 2">
    <name type="scientific">Vibrio marisflavi CECT 7928</name>
    <dbReference type="NCBI Taxonomy" id="634439"/>
    <lineage>
        <taxon>Bacteria</taxon>
        <taxon>Pseudomonadati</taxon>
        <taxon>Pseudomonadota</taxon>
        <taxon>Gammaproteobacteria</taxon>
        <taxon>Vibrionales</taxon>
        <taxon>Vibrionaceae</taxon>
        <taxon>Vibrio</taxon>
    </lineage>
</organism>
<dbReference type="Proteomes" id="UP000838748">
    <property type="component" value="Unassembled WGS sequence"/>
</dbReference>
<keyword evidence="2" id="KW-1185">Reference proteome</keyword>
<reference evidence="1" key="1">
    <citation type="submission" date="2021-11" db="EMBL/GenBank/DDBJ databases">
        <authorList>
            <person name="Rodrigo-Torres L."/>
            <person name="Arahal R. D."/>
            <person name="Lucena T."/>
        </authorList>
    </citation>
    <scope>NUCLEOTIDE SEQUENCE</scope>
    <source>
        <strain evidence="1">CECT 7928</strain>
    </source>
</reference>
<comment type="caution">
    <text evidence="1">The sequence shown here is derived from an EMBL/GenBank/DDBJ whole genome shotgun (WGS) entry which is preliminary data.</text>
</comment>